<dbReference type="SMART" id="SM00829">
    <property type="entry name" value="PKS_ER"/>
    <property type="match status" value="1"/>
</dbReference>
<dbReference type="GO" id="GO:0004315">
    <property type="term" value="F:3-oxoacyl-[acyl-carrier-protein] synthase activity"/>
    <property type="evidence" value="ECO:0007669"/>
    <property type="project" value="UniProtKB-EC"/>
</dbReference>
<dbReference type="Gene3D" id="3.40.47.10">
    <property type="match status" value="1"/>
</dbReference>
<comment type="catalytic activity">
    <reaction evidence="26">
        <text>hexadecanoyl-[ACP] + malonyl-[ACP] + H(+) = 3-oxooctadecanoyl-[ACP] + holo-[ACP] + CO2</text>
        <dbReference type="Rhea" id="RHEA:41916"/>
        <dbReference type="Rhea" id="RHEA-COMP:9623"/>
        <dbReference type="Rhea" id="RHEA-COMP:9652"/>
        <dbReference type="Rhea" id="RHEA-COMP:9653"/>
        <dbReference type="Rhea" id="RHEA-COMP:9685"/>
        <dbReference type="ChEBI" id="CHEBI:15378"/>
        <dbReference type="ChEBI" id="CHEBI:16526"/>
        <dbReference type="ChEBI" id="CHEBI:64479"/>
        <dbReference type="ChEBI" id="CHEBI:78449"/>
        <dbReference type="ChEBI" id="CHEBI:78483"/>
        <dbReference type="ChEBI" id="CHEBI:78487"/>
    </reaction>
    <physiologicalReaction direction="left-to-right" evidence="26">
        <dbReference type="Rhea" id="RHEA:41917"/>
    </physiologicalReaction>
</comment>
<comment type="catalytic activity">
    <reaction evidence="30">
        <text>a fatty acyl-[ACP] + malonyl-[ACP] + H(+) = a 3-oxoacyl-[ACP] + holo-[ACP] + CO2</text>
        <dbReference type="Rhea" id="RHEA:22836"/>
        <dbReference type="Rhea" id="RHEA-COMP:9623"/>
        <dbReference type="Rhea" id="RHEA-COMP:9685"/>
        <dbReference type="Rhea" id="RHEA-COMP:9916"/>
        <dbReference type="Rhea" id="RHEA-COMP:14125"/>
        <dbReference type="ChEBI" id="CHEBI:15378"/>
        <dbReference type="ChEBI" id="CHEBI:16526"/>
        <dbReference type="ChEBI" id="CHEBI:64479"/>
        <dbReference type="ChEBI" id="CHEBI:78449"/>
        <dbReference type="ChEBI" id="CHEBI:78776"/>
        <dbReference type="ChEBI" id="CHEBI:138651"/>
        <dbReference type="EC" id="2.3.1.41"/>
    </reaction>
    <physiologicalReaction direction="left-to-right" evidence="30">
        <dbReference type="Rhea" id="RHEA:22837"/>
    </physiologicalReaction>
</comment>
<dbReference type="InterPro" id="IPR013149">
    <property type="entry name" value="ADH-like_C"/>
</dbReference>
<evidence type="ECO:0000256" key="27">
    <source>
        <dbReference type="ARBA" id="ARBA00048281"/>
    </source>
</evidence>
<dbReference type="GO" id="GO:0004316">
    <property type="term" value="F:3-oxoacyl-[acyl-carrier-protein] reductase (NADPH) activity"/>
    <property type="evidence" value="ECO:0007669"/>
    <property type="project" value="UniProtKB-EC"/>
</dbReference>
<dbReference type="InterPro" id="IPR020843">
    <property type="entry name" value="ER"/>
</dbReference>
<dbReference type="InterPro" id="IPR016036">
    <property type="entry name" value="Malonyl_transacylase_ACP-bd"/>
</dbReference>
<dbReference type="InterPro" id="IPR036291">
    <property type="entry name" value="NAD(P)-bd_dom_sf"/>
</dbReference>
<evidence type="ECO:0000256" key="29">
    <source>
        <dbReference type="ARBA" id="ARBA00048420"/>
    </source>
</evidence>
<evidence type="ECO:0000256" key="45">
    <source>
        <dbReference type="PROSITE-ProRule" id="PRU01363"/>
    </source>
</evidence>
<feature type="domain" description="PKS/mFAS DH" evidence="47">
    <location>
        <begin position="835"/>
        <end position="1111"/>
    </location>
</feature>
<comment type="catalytic activity">
    <reaction evidence="7">
        <text>(3R)-hydroxyhexanoyl-[ACP] = (2E)-hexenoyl-[ACP] + H2O</text>
        <dbReference type="Rhea" id="RHEA:41828"/>
        <dbReference type="Rhea" id="RHEA-COMP:9630"/>
        <dbReference type="Rhea" id="RHEA-COMP:9631"/>
        <dbReference type="ChEBI" id="CHEBI:15377"/>
        <dbReference type="ChEBI" id="CHEBI:78457"/>
        <dbReference type="ChEBI" id="CHEBI:78458"/>
    </reaction>
    <physiologicalReaction direction="left-to-right" evidence="7">
        <dbReference type="Rhea" id="RHEA:41829"/>
    </physiologicalReaction>
</comment>
<comment type="catalytic activity">
    <reaction evidence="11">
        <text>(3R)-hydroxyoctadecanoyl-[ACP] = (2E)-octadecenoyl-[ACP] + H2O</text>
        <dbReference type="Rhea" id="RHEA:41924"/>
        <dbReference type="Rhea" id="RHEA-COMP:9654"/>
        <dbReference type="Rhea" id="RHEA-COMP:9655"/>
        <dbReference type="ChEBI" id="CHEBI:15377"/>
        <dbReference type="ChEBI" id="CHEBI:78488"/>
        <dbReference type="ChEBI" id="CHEBI:78489"/>
    </reaction>
    <physiologicalReaction direction="left-to-right" evidence="11">
        <dbReference type="Rhea" id="RHEA:41925"/>
    </physiologicalReaction>
</comment>
<evidence type="ECO:0000256" key="3">
    <source>
        <dbReference type="ARBA" id="ARBA00022898"/>
    </source>
</evidence>
<comment type="catalytic activity">
    <reaction evidence="42">
        <text>butanoyl-[ACP] + malonyl-[ACP] + H(+) = 3-oxohexanoyl-[ACP] + holo-[ACP] + CO2</text>
        <dbReference type="Rhea" id="RHEA:41820"/>
        <dbReference type="Rhea" id="RHEA-COMP:9623"/>
        <dbReference type="Rhea" id="RHEA-COMP:9628"/>
        <dbReference type="Rhea" id="RHEA-COMP:9629"/>
        <dbReference type="Rhea" id="RHEA-COMP:9685"/>
        <dbReference type="ChEBI" id="CHEBI:15378"/>
        <dbReference type="ChEBI" id="CHEBI:16526"/>
        <dbReference type="ChEBI" id="CHEBI:64479"/>
        <dbReference type="ChEBI" id="CHEBI:78449"/>
        <dbReference type="ChEBI" id="CHEBI:78454"/>
        <dbReference type="ChEBI" id="CHEBI:78456"/>
    </reaction>
    <physiologicalReaction direction="left-to-right" evidence="42">
        <dbReference type="Rhea" id="RHEA:41821"/>
    </physiologicalReaction>
</comment>
<dbReference type="Pfam" id="PF00975">
    <property type="entry name" value="Thioesterase"/>
    <property type="match status" value="1"/>
</dbReference>
<name>A0A2U8UF72_COCSE</name>
<dbReference type="PROSITE" id="PS52004">
    <property type="entry name" value="KS3_2"/>
    <property type="match status" value="1"/>
</dbReference>
<dbReference type="Pfam" id="PF02801">
    <property type="entry name" value="Ketoacyl-synt_C"/>
    <property type="match status" value="1"/>
</dbReference>
<evidence type="ECO:0000313" key="48">
    <source>
        <dbReference type="EMBL" id="AWN01794.1"/>
    </source>
</evidence>
<dbReference type="UniPathway" id="UPA00094"/>
<evidence type="ECO:0000256" key="44">
    <source>
        <dbReference type="ARBA" id="ARBA00049533"/>
    </source>
</evidence>
<dbReference type="GO" id="GO:0016297">
    <property type="term" value="F:fatty acyl-[ACP] hydrolase activity"/>
    <property type="evidence" value="ECO:0007669"/>
    <property type="project" value="UniProtKB-EC"/>
</dbReference>
<dbReference type="SUPFAM" id="SSF53474">
    <property type="entry name" value="alpha/beta-Hydrolases"/>
    <property type="match status" value="1"/>
</dbReference>
<dbReference type="InterPro" id="IPR029058">
    <property type="entry name" value="AB_hydrolase_fold"/>
</dbReference>
<feature type="region of interest" description="C-terminal hotdog fold" evidence="45">
    <location>
        <begin position="971"/>
        <end position="1111"/>
    </location>
</feature>
<evidence type="ECO:0000259" key="46">
    <source>
        <dbReference type="PROSITE" id="PS52004"/>
    </source>
</evidence>
<reference evidence="48" key="1">
    <citation type="submission" date="2017-07" db="EMBL/GenBank/DDBJ databases">
        <authorList>
            <person name="Sun Z.S."/>
            <person name="Albrecht U."/>
            <person name="Echele G."/>
            <person name="Lee C.C."/>
        </authorList>
    </citation>
    <scope>NUCLEOTIDE SEQUENCE</scope>
</reference>
<comment type="catalytic activity">
    <reaction evidence="20">
        <text>(2E)-butenoyl-[ACP] + NADPH + H(+) = butanoyl-[ACP] + NADP(+)</text>
        <dbReference type="Rhea" id="RHEA:41812"/>
        <dbReference type="Rhea" id="RHEA-COMP:9627"/>
        <dbReference type="Rhea" id="RHEA-COMP:9628"/>
        <dbReference type="ChEBI" id="CHEBI:15378"/>
        <dbReference type="ChEBI" id="CHEBI:57783"/>
        <dbReference type="ChEBI" id="CHEBI:58349"/>
        <dbReference type="ChEBI" id="CHEBI:78453"/>
        <dbReference type="ChEBI" id="CHEBI:78454"/>
    </reaction>
    <physiologicalReaction direction="left-to-right" evidence="20">
        <dbReference type="Rhea" id="RHEA:41813"/>
    </physiologicalReaction>
</comment>
<comment type="catalytic activity">
    <reaction evidence="12">
        <text>(3R)-hydroxyhexadecanoyl-[ACP] = (2E)-hexadecenoyl-[ACP] + H2O</text>
        <dbReference type="Rhea" id="RHEA:41908"/>
        <dbReference type="Rhea" id="RHEA-COMP:9650"/>
        <dbReference type="Rhea" id="RHEA-COMP:9651"/>
        <dbReference type="ChEBI" id="CHEBI:15377"/>
        <dbReference type="ChEBI" id="CHEBI:78480"/>
        <dbReference type="ChEBI" id="CHEBI:78481"/>
    </reaction>
    <physiologicalReaction direction="left-to-right" evidence="12">
        <dbReference type="Rhea" id="RHEA:41909"/>
    </physiologicalReaction>
</comment>
<dbReference type="InterPro" id="IPR042104">
    <property type="entry name" value="PKS_dehydratase_sf"/>
</dbReference>
<dbReference type="PROSITE" id="PS52019">
    <property type="entry name" value="PKS_MFAS_DH"/>
    <property type="match status" value="1"/>
</dbReference>
<comment type="catalytic activity">
    <reaction evidence="35">
        <text>3-oxotetradecanoyl-[ACP] + NADPH + H(+) = (3R)-hydroxytetradecanoyl-[ACP] + NADP(+)</text>
        <dbReference type="Rhea" id="RHEA:41888"/>
        <dbReference type="Rhea" id="RHEA-COMP:9645"/>
        <dbReference type="Rhea" id="RHEA-COMP:9646"/>
        <dbReference type="ChEBI" id="CHEBI:15378"/>
        <dbReference type="ChEBI" id="CHEBI:57783"/>
        <dbReference type="ChEBI" id="CHEBI:58349"/>
        <dbReference type="ChEBI" id="CHEBI:78473"/>
        <dbReference type="ChEBI" id="CHEBI:78474"/>
    </reaction>
    <physiologicalReaction direction="left-to-right" evidence="35">
        <dbReference type="Rhea" id="RHEA:41889"/>
    </physiologicalReaction>
</comment>
<dbReference type="PANTHER" id="PTHR43775">
    <property type="entry name" value="FATTY ACID SYNTHASE"/>
    <property type="match status" value="1"/>
</dbReference>
<dbReference type="SMART" id="SM00827">
    <property type="entry name" value="PKS_AT"/>
    <property type="match status" value="1"/>
</dbReference>
<evidence type="ECO:0000256" key="11">
    <source>
        <dbReference type="ARBA" id="ARBA00023399"/>
    </source>
</evidence>
<comment type="catalytic activity">
    <reaction evidence="19">
        <text>tetradecanoyl-[ACP] + malonyl-[ACP] + H(+) = 3-oxohexadecanoyl-[ACP] + holo-[ACP] + CO2</text>
        <dbReference type="Rhea" id="RHEA:41900"/>
        <dbReference type="Rhea" id="RHEA-COMP:9623"/>
        <dbReference type="Rhea" id="RHEA-COMP:9648"/>
        <dbReference type="Rhea" id="RHEA-COMP:9649"/>
        <dbReference type="Rhea" id="RHEA-COMP:9685"/>
        <dbReference type="ChEBI" id="CHEBI:15378"/>
        <dbReference type="ChEBI" id="CHEBI:16526"/>
        <dbReference type="ChEBI" id="CHEBI:64479"/>
        <dbReference type="ChEBI" id="CHEBI:78449"/>
        <dbReference type="ChEBI" id="CHEBI:78477"/>
        <dbReference type="ChEBI" id="CHEBI:78478"/>
    </reaction>
    <physiologicalReaction direction="left-to-right" evidence="19">
        <dbReference type="Rhea" id="RHEA:41901"/>
    </physiologicalReaction>
</comment>
<dbReference type="InterPro" id="IPR001031">
    <property type="entry name" value="Thioesterase"/>
</dbReference>
<evidence type="ECO:0000256" key="8">
    <source>
        <dbReference type="ARBA" id="ARBA00023388"/>
    </source>
</evidence>
<dbReference type="CDD" id="cd05195">
    <property type="entry name" value="enoyl_red"/>
    <property type="match status" value="1"/>
</dbReference>
<comment type="catalytic activity">
    <reaction evidence="40">
        <text>3-oxohexadecanoyl-[ACP] + NADPH + H(+) = (3R)-hydroxyhexadecanoyl-[ACP] + NADP(+)</text>
        <dbReference type="Rhea" id="RHEA:41904"/>
        <dbReference type="Rhea" id="RHEA-COMP:9649"/>
        <dbReference type="Rhea" id="RHEA-COMP:9650"/>
        <dbReference type="ChEBI" id="CHEBI:15378"/>
        <dbReference type="ChEBI" id="CHEBI:57783"/>
        <dbReference type="ChEBI" id="CHEBI:58349"/>
        <dbReference type="ChEBI" id="CHEBI:78478"/>
        <dbReference type="ChEBI" id="CHEBI:78480"/>
    </reaction>
    <physiologicalReaction direction="left-to-right" evidence="40">
        <dbReference type="Rhea" id="RHEA:41905"/>
    </physiologicalReaction>
</comment>
<evidence type="ECO:0000256" key="42">
    <source>
        <dbReference type="ARBA" id="ARBA00049449"/>
    </source>
</evidence>
<evidence type="ECO:0000259" key="47">
    <source>
        <dbReference type="PROSITE" id="PS52019"/>
    </source>
</evidence>
<dbReference type="Gene3D" id="3.40.50.1820">
    <property type="entry name" value="alpha/beta hydrolase"/>
    <property type="match status" value="1"/>
</dbReference>
<dbReference type="InterPro" id="IPR016039">
    <property type="entry name" value="Thiolase-like"/>
</dbReference>
<evidence type="ECO:0000256" key="36">
    <source>
        <dbReference type="ARBA" id="ARBA00049019"/>
    </source>
</evidence>
<dbReference type="InterPro" id="IPR020841">
    <property type="entry name" value="PKS_Beta-ketoAc_synthase_dom"/>
</dbReference>
<comment type="function">
    <text evidence="14">Fatty acid synthetase is a multifunctional enzyme that catalyzes the de novo biosynthesis of long-chain saturated fatty acids starting from acetyl-CoA and malonyl-CoA in the presence of NADPH. This multifunctional protein contains 7 catalytic activities and a site for the binding of the prosthetic group 4'-phosphopantetheine of the acyl carrier protein ([ACP]) domain.</text>
</comment>
<evidence type="ECO:0000256" key="21">
    <source>
        <dbReference type="ARBA" id="ARBA00047578"/>
    </source>
</evidence>
<evidence type="ECO:0000256" key="34">
    <source>
        <dbReference type="ARBA" id="ARBA00048704"/>
    </source>
</evidence>
<comment type="catalytic activity">
    <reaction evidence="21">
        <text>dodecanoyl-[ACP] + malonyl-[ACP] + H(+) = 3-oxotetradecanoyl-[ACP] + holo-[ACP] + CO2</text>
        <dbReference type="Rhea" id="RHEA:41884"/>
        <dbReference type="Rhea" id="RHEA-COMP:9623"/>
        <dbReference type="Rhea" id="RHEA-COMP:9644"/>
        <dbReference type="Rhea" id="RHEA-COMP:9645"/>
        <dbReference type="Rhea" id="RHEA-COMP:9685"/>
        <dbReference type="ChEBI" id="CHEBI:15378"/>
        <dbReference type="ChEBI" id="CHEBI:16526"/>
        <dbReference type="ChEBI" id="CHEBI:64479"/>
        <dbReference type="ChEBI" id="CHEBI:65264"/>
        <dbReference type="ChEBI" id="CHEBI:78449"/>
        <dbReference type="ChEBI" id="CHEBI:78473"/>
    </reaction>
    <physiologicalReaction direction="left-to-right" evidence="21">
        <dbReference type="Rhea" id="RHEA:41885"/>
    </physiologicalReaction>
</comment>
<dbReference type="Pfam" id="PF16197">
    <property type="entry name" value="KAsynt_C_assoc"/>
    <property type="match status" value="1"/>
</dbReference>
<comment type="catalytic activity">
    <reaction evidence="28">
        <text>tetradecanoyl-[ACP] + H2O = tetradecanoate + holo-[ACP] + H(+)</text>
        <dbReference type="Rhea" id="RHEA:30123"/>
        <dbReference type="Rhea" id="RHEA-COMP:9648"/>
        <dbReference type="Rhea" id="RHEA-COMP:9685"/>
        <dbReference type="ChEBI" id="CHEBI:15377"/>
        <dbReference type="ChEBI" id="CHEBI:15378"/>
        <dbReference type="ChEBI" id="CHEBI:30807"/>
        <dbReference type="ChEBI" id="CHEBI:64479"/>
        <dbReference type="ChEBI" id="CHEBI:78477"/>
        <dbReference type="EC" id="3.1.2.14"/>
    </reaction>
    <physiologicalReaction direction="left-to-right" evidence="28">
        <dbReference type="Rhea" id="RHEA:30124"/>
    </physiologicalReaction>
</comment>
<dbReference type="SMART" id="SM00825">
    <property type="entry name" value="PKS_KS"/>
    <property type="match status" value="1"/>
</dbReference>
<keyword evidence="4" id="KW-0511">Multifunctional enzyme</keyword>
<comment type="catalytic activity">
    <reaction evidence="39">
        <text>3-oxododecanoyl-[ACP] + NADPH + H(+) = (3R)-hydroxydodecanoyl-[ACP] + NADP(+)</text>
        <dbReference type="Rhea" id="RHEA:41872"/>
        <dbReference type="Rhea" id="RHEA-COMP:9641"/>
        <dbReference type="Rhea" id="RHEA-COMP:9642"/>
        <dbReference type="ChEBI" id="CHEBI:15378"/>
        <dbReference type="ChEBI" id="CHEBI:57783"/>
        <dbReference type="ChEBI" id="CHEBI:58349"/>
        <dbReference type="ChEBI" id="CHEBI:78469"/>
        <dbReference type="ChEBI" id="CHEBI:78470"/>
    </reaction>
    <physiologicalReaction direction="left-to-right" evidence="39">
        <dbReference type="Rhea" id="RHEA:41873"/>
    </physiologicalReaction>
</comment>
<evidence type="ECO:0000256" key="40">
    <source>
        <dbReference type="ARBA" id="ARBA00049414"/>
    </source>
</evidence>
<comment type="catalytic activity">
    <reaction evidence="13">
        <text>(3R)-hydroxybutanoyl-[ACP] = (2E)-butenoyl-[ACP] + H2O</text>
        <dbReference type="Rhea" id="RHEA:41808"/>
        <dbReference type="Rhea" id="RHEA-COMP:9626"/>
        <dbReference type="Rhea" id="RHEA-COMP:9627"/>
        <dbReference type="ChEBI" id="CHEBI:15377"/>
        <dbReference type="ChEBI" id="CHEBI:78451"/>
        <dbReference type="ChEBI" id="CHEBI:78453"/>
    </reaction>
    <physiologicalReaction direction="left-to-right" evidence="13">
        <dbReference type="Rhea" id="RHEA:41809"/>
    </physiologicalReaction>
</comment>
<dbReference type="EMBL" id="MF537773">
    <property type="protein sequence ID" value="AWN01794.1"/>
    <property type="molecule type" value="mRNA"/>
</dbReference>
<evidence type="ECO:0000256" key="24">
    <source>
        <dbReference type="ARBA" id="ARBA00047953"/>
    </source>
</evidence>
<evidence type="ECO:0000256" key="1">
    <source>
        <dbReference type="ARBA" id="ARBA00005189"/>
    </source>
</evidence>
<dbReference type="SUPFAM" id="SSF52151">
    <property type="entry name" value="FabD/lysophospholipase-like"/>
    <property type="match status" value="1"/>
</dbReference>
<evidence type="ECO:0000256" key="23">
    <source>
        <dbReference type="ARBA" id="ARBA00047897"/>
    </source>
</evidence>
<evidence type="ECO:0000256" key="12">
    <source>
        <dbReference type="ARBA" id="ARBA00023401"/>
    </source>
</evidence>
<evidence type="ECO:0000256" key="9">
    <source>
        <dbReference type="ARBA" id="ARBA00023394"/>
    </source>
</evidence>
<dbReference type="Pfam" id="PF00109">
    <property type="entry name" value="ketoacyl-synt"/>
    <property type="match status" value="1"/>
</dbReference>
<keyword evidence="3" id="KW-0663">Pyridoxal phosphate</keyword>
<organism evidence="48">
    <name type="scientific">Coccinella septempunctata</name>
    <name type="common">Seven-spotted ladybird beetle</name>
    <dbReference type="NCBI Taxonomy" id="41139"/>
    <lineage>
        <taxon>Eukaryota</taxon>
        <taxon>Metazoa</taxon>
        <taxon>Ecdysozoa</taxon>
        <taxon>Arthropoda</taxon>
        <taxon>Hexapoda</taxon>
        <taxon>Insecta</taxon>
        <taxon>Pterygota</taxon>
        <taxon>Neoptera</taxon>
        <taxon>Endopterygota</taxon>
        <taxon>Coleoptera</taxon>
        <taxon>Polyphaga</taxon>
        <taxon>Cucujiformia</taxon>
        <taxon>Coccinelloidea</taxon>
        <taxon>Coccinellidae</taxon>
        <taxon>Coccinellinae</taxon>
        <taxon>Coccinellini</taxon>
        <taxon>Coccinella</taxon>
    </lineage>
</organism>
<evidence type="ECO:0000256" key="15">
    <source>
        <dbReference type="ARBA" id="ARBA00047300"/>
    </source>
</evidence>
<dbReference type="Pfam" id="PF00698">
    <property type="entry name" value="Acyl_transf_1"/>
    <property type="match status" value="1"/>
</dbReference>
<evidence type="ECO:0000256" key="32">
    <source>
        <dbReference type="ARBA" id="ARBA00048650"/>
    </source>
</evidence>
<comment type="catalytic activity">
    <reaction evidence="34">
        <text>hexadecanoyl-[ACP] + H2O = hexadecanoate + holo-[ACP] + H(+)</text>
        <dbReference type="Rhea" id="RHEA:41932"/>
        <dbReference type="Rhea" id="RHEA-COMP:9652"/>
        <dbReference type="Rhea" id="RHEA-COMP:9685"/>
        <dbReference type="ChEBI" id="CHEBI:7896"/>
        <dbReference type="ChEBI" id="CHEBI:15377"/>
        <dbReference type="ChEBI" id="CHEBI:15378"/>
        <dbReference type="ChEBI" id="CHEBI:64479"/>
        <dbReference type="ChEBI" id="CHEBI:78483"/>
        <dbReference type="EC" id="3.1.2.14"/>
    </reaction>
    <physiologicalReaction direction="left-to-right" evidence="34">
        <dbReference type="Rhea" id="RHEA:41933"/>
    </physiologicalReaction>
</comment>
<evidence type="ECO:0000256" key="2">
    <source>
        <dbReference type="ARBA" id="ARBA00022799"/>
    </source>
</evidence>
<dbReference type="PANTHER" id="PTHR43775:SF23">
    <property type="entry name" value="FATTY ACID SYNTHASE 3"/>
    <property type="match status" value="1"/>
</dbReference>
<dbReference type="GO" id="GO:0141148">
    <property type="term" value="F:enoyl-[acyl-carrier-protein] reductase (NADPH) activity"/>
    <property type="evidence" value="ECO:0007669"/>
    <property type="project" value="UniProtKB-EC"/>
</dbReference>
<comment type="catalytic activity">
    <reaction evidence="37">
        <text>decanoyl-[ACP] + malonyl-[ACP] + H(+) = 3-oxododecanoyl-[ACP] + holo-[ACP] + CO2</text>
        <dbReference type="Rhea" id="RHEA:41868"/>
        <dbReference type="Rhea" id="RHEA-COMP:9623"/>
        <dbReference type="Rhea" id="RHEA-COMP:9640"/>
        <dbReference type="Rhea" id="RHEA-COMP:9641"/>
        <dbReference type="Rhea" id="RHEA-COMP:9685"/>
        <dbReference type="ChEBI" id="CHEBI:15378"/>
        <dbReference type="ChEBI" id="CHEBI:16526"/>
        <dbReference type="ChEBI" id="CHEBI:64479"/>
        <dbReference type="ChEBI" id="CHEBI:78449"/>
        <dbReference type="ChEBI" id="CHEBI:78468"/>
        <dbReference type="ChEBI" id="CHEBI:78469"/>
    </reaction>
    <physiologicalReaction direction="left-to-right" evidence="37">
        <dbReference type="Rhea" id="RHEA:41869"/>
    </physiologicalReaction>
</comment>
<evidence type="ECO:0000256" key="13">
    <source>
        <dbReference type="ARBA" id="ARBA00023402"/>
    </source>
</evidence>
<feature type="domain" description="Ketosynthase family 3 (KS3)" evidence="46">
    <location>
        <begin position="5"/>
        <end position="404"/>
    </location>
</feature>
<proteinExistence type="evidence at transcript level"/>
<dbReference type="InterPro" id="IPR049900">
    <property type="entry name" value="PKS_mFAS_DH"/>
</dbReference>
<comment type="catalytic activity">
    <reaction evidence="38">
        <text>(2E)-tetradecenoyl-[ACP] + NADPH + H(+) = tetradecanoyl-[ACP] + NADP(+)</text>
        <dbReference type="Rhea" id="RHEA:41896"/>
        <dbReference type="Rhea" id="RHEA-COMP:9647"/>
        <dbReference type="Rhea" id="RHEA-COMP:9648"/>
        <dbReference type="ChEBI" id="CHEBI:15378"/>
        <dbReference type="ChEBI" id="CHEBI:57783"/>
        <dbReference type="ChEBI" id="CHEBI:58349"/>
        <dbReference type="ChEBI" id="CHEBI:78475"/>
        <dbReference type="ChEBI" id="CHEBI:78477"/>
    </reaction>
    <physiologicalReaction direction="left-to-right" evidence="38">
        <dbReference type="Rhea" id="RHEA:41897"/>
    </physiologicalReaction>
</comment>
<comment type="catalytic activity">
    <reaction evidence="6">
        <text>(3R)-hydroxydodecanoyl-[ACP] = (2E)-dodecenoyl-[ACP] + H2O</text>
        <dbReference type="Rhea" id="RHEA:41876"/>
        <dbReference type="Rhea" id="RHEA-COMP:9642"/>
        <dbReference type="Rhea" id="RHEA-COMP:9643"/>
        <dbReference type="ChEBI" id="CHEBI:15377"/>
        <dbReference type="ChEBI" id="CHEBI:78470"/>
        <dbReference type="ChEBI" id="CHEBI:78472"/>
    </reaction>
    <physiologicalReaction direction="left-to-right" evidence="6">
        <dbReference type="Rhea" id="RHEA:41877"/>
    </physiologicalReaction>
</comment>
<comment type="catalytic activity">
    <reaction evidence="15">
        <text>3-oxooctadecanoyl-[ACP] + NADPH + H(+) = (3R)-hydroxyoctadecanoyl-[ACP] + NADP(+)</text>
        <dbReference type="Rhea" id="RHEA:41920"/>
        <dbReference type="Rhea" id="RHEA-COMP:9653"/>
        <dbReference type="Rhea" id="RHEA-COMP:9654"/>
        <dbReference type="ChEBI" id="CHEBI:15378"/>
        <dbReference type="ChEBI" id="CHEBI:57783"/>
        <dbReference type="ChEBI" id="CHEBI:58349"/>
        <dbReference type="ChEBI" id="CHEBI:78487"/>
        <dbReference type="ChEBI" id="CHEBI:78488"/>
    </reaction>
    <physiologicalReaction direction="left-to-right" evidence="15">
        <dbReference type="Rhea" id="RHEA:41921"/>
    </physiologicalReaction>
</comment>
<evidence type="ECO:0000256" key="38">
    <source>
        <dbReference type="ARBA" id="ARBA00049171"/>
    </source>
</evidence>
<comment type="catalytic activity">
    <reaction evidence="36">
        <text>(2E)-octadecenoyl-[ACP] + NADPH + H(+) = octadecanoyl-[ACP] + NADP(+)</text>
        <dbReference type="Rhea" id="RHEA:41928"/>
        <dbReference type="Rhea" id="RHEA-COMP:9655"/>
        <dbReference type="Rhea" id="RHEA-COMP:9656"/>
        <dbReference type="ChEBI" id="CHEBI:15378"/>
        <dbReference type="ChEBI" id="CHEBI:57783"/>
        <dbReference type="ChEBI" id="CHEBI:58349"/>
        <dbReference type="ChEBI" id="CHEBI:78489"/>
        <dbReference type="ChEBI" id="CHEBI:78495"/>
    </reaction>
    <physiologicalReaction direction="left-to-right" evidence="36">
        <dbReference type="Rhea" id="RHEA:41929"/>
    </physiologicalReaction>
</comment>
<protein>
    <submittedName>
        <fullName evidence="48">Fatty acid synthase</fullName>
    </submittedName>
</protein>
<comment type="catalytic activity">
    <reaction evidence="24">
        <text>3-oxobutanoyl-[ACP] + NADPH + H(+) = (3R)-hydroxybutanoyl-[ACP] + NADP(+)</text>
        <dbReference type="Rhea" id="RHEA:41804"/>
        <dbReference type="Rhea" id="RHEA-COMP:9625"/>
        <dbReference type="Rhea" id="RHEA-COMP:9626"/>
        <dbReference type="ChEBI" id="CHEBI:15378"/>
        <dbReference type="ChEBI" id="CHEBI:57783"/>
        <dbReference type="ChEBI" id="CHEBI:58349"/>
        <dbReference type="ChEBI" id="CHEBI:78450"/>
        <dbReference type="ChEBI" id="CHEBI:78451"/>
    </reaction>
    <physiologicalReaction direction="left-to-right" evidence="24">
        <dbReference type="Rhea" id="RHEA:41805"/>
    </physiologicalReaction>
</comment>
<evidence type="ECO:0000256" key="41">
    <source>
        <dbReference type="ARBA" id="ARBA00049422"/>
    </source>
</evidence>
<comment type="catalytic activity">
    <reaction evidence="25">
        <text>acetyl-[ACP] + malonyl-[ACP] + H(+) = 3-oxobutanoyl-[ACP] + holo-[ACP] + CO2</text>
        <dbReference type="Rhea" id="RHEA:41800"/>
        <dbReference type="Rhea" id="RHEA-COMP:9621"/>
        <dbReference type="Rhea" id="RHEA-COMP:9623"/>
        <dbReference type="Rhea" id="RHEA-COMP:9625"/>
        <dbReference type="Rhea" id="RHEA-COMP:9685"/>
        <dbReference type="ChEBI" id="CHEBI:15378"/>
        <dbReference type="ChEBI" id="CHEBI:16526"/>
        <dbReference type="ChEBI" id="CHEBI:64479"/>
        <dbReference type="ChEBI" id="CHEBI:78446"/>
        <dbReference type="ChEBI" id="CHEBI:78449"/>
        <dbReference type="ChEBI" id="CHEBI:78450"/>
    </reaction>
    <physiologicalReaction direction="left-to-right" evidence="25">
        <dbReference type="Rhea" id="RHEA:41801"/>
    </physiologicalReaction>
</comment>
<evidence type="ECO:0000256" key="6">
    <source>
        <dbReference type="ARBA" id="ARBA00023351"/>
    </source>
</evidence>
<comment type="catalytic activity">
    <reaction evidence="18">
        <text>3-oxodecanoyl-[ACP] + NADPH + H(+) = (3R)-hydroxydecanoyl-[ACP] + NADP(+)</text>
        <dbReference type="Rhea" id="RHEA:41856"/>
        <dbReference type="Rhea" id="RHEA-COMP:9637"/>
        <dbReference type="Rhea" id="RHEA-COMP:9638"/>
        <dbReference type="ChEBI" id="CHEBI:15378"/>
        <dbReference type="ChEBI" id="CHEBI:57783"/>
        <dbReference type="ChEBI" id="CHEBI:58349"/>
        <dbReference type="ChEBI" id="CHEBI:78464"/>
        <dbReference type="ChEBI" id="CHEBI:78466"/>
    </reaction>
    <physiologicalReaction direction="left-to-right" evidence="18">
        <dbReference type="Rhea" id="RHEA:41857"/>
    </physiologicalReaction>
</comment>
<comment type="catalytic activity">
    <reaction evidence="22">
        <text>(2E)-hexadecenoyl-[ACP] + NADPH + H(+) = hexadecanoyl-[ACP] + NADP(+)</text>
        <dbReference type="Rhea" id="RHEA:41912"/>
        <dbReference type="Rhea" id="RHEA-COMP:9651"/>
        <dbReference type="Rhea" id="RHEA-COMP:9652"/>
        <dbReference type="ChEBI" id="CHEBI:15378"/>
        <dbReference type="ChEBI" id="CHEBI:57783"/>
        <dbReference type="ChEBI" id="CHEBI:58349"/>
        <dbReference type="ChEBI" id="CHEBI:78481"/>
        <dbReference type="ChEBI" id="CHEBI:78483"/>
    </reaction>
    <physiologicalReaction direction="left-to-right" evidence="22">
        <dbReference type="Rhea" id="RHEA:41913"/>
    </physiologicalReaction>
</comment>
<evidence type="ECO:0000256" key="26">
    <source>
        <dbReference type="ARBA" id="ARBA00048051"/>
    </source>
</evidence>
<feature type="region of interest" description="N-terminal hotdog fold" evidence="45">
    <location>
        <begin position="835"/>
        <end position="958"/>
    </location>
</feature>
<dbReference type="InterPro" id="IPR050091">
    <property type="entry name" value="PKS_NRPS_Biosynth_Enz"/>
</dbReference>
<comment type="catalytic activity">
    <reaction evidence="10">
        <text>(3R)-hydroxytetradecanoyl-[ACP] = (2E)-tetradecenoyl-[ACP] + H2O</text>
        <dbReference type="Rhea" id="RHEA:41892"/>
        <dbReference type="Rhea" id="RHEA-COMP:9646"/>
        <dbReference type="Rhea" id="RHEA-COMP:9647"/>
        <dbReference type="ChEBI" id="CHEBI:15377"/>
        <dbReference type="ChEBI" id="CHEBI:78474"/>
        <dbReference type="ChEBI" id="CHEBI:78475"/>
    </reaction>
    <physiologicalReaction direction="left-to-right" evidence="10">
        <dbReference type="Rhea" id="RHEA:41893"/>
    </physiologicalReaction>
</comment>
<evidence type="ECO:0000256" key="18">
    <source>
        <dbReference type="ARBA" id="ARBA00047440"/>
    </source>
</evidence>
<dbReference type="Gene3D" id="3.30.70.3290">
    <property type="match status" value="1"/>
</dbReference>
<keyword evidence="2" id="KW-0702">S-nitrosylation</keyword>
<comment type="catalytic activity">
    <reaction evidence="44">
        <text>octanoyl-[ACP] + malonyl-[ACP] + H(+) = 3-oxodecanoyl-[ACP] + holo-[ACP] + CO2</text>
        <dbReference type="Rhea" id="RHEA:41852"/>
        <dbReference type="Rhea" id="RHEA-COMP:9623"/>
        <dbReference type="Rhea" id="RHEA-COMP:9636"/>
        <dbReference type="Rhea" id="RHEA-COMP:9637"/>
        <dbReference type="Rhea" id="RHEA-COMP:9685"/>
        <dbReference type="ChEBI" id="CHEBI:15378"/>
        <dbReference type="ChEBI" id="CHEBI:16526"/>
        <dbReference type="ChEBI" id="CHEBI:64479"/>
        <dbReference type="ChEBI" id="CHEBI:78449"/>
        <dbReference type="ChEBI" id="CHEBI:78463"/>
        <dbReference type="ChEBI" id="CHEBI:78464"/>
    </reaction>
    <physiologicalReaction direction="left-to-right" evidence="44">
        <dbReference type="Rhea" id="RHEA:41853"/>
    </physiologicalReaction>
</comment>
<comment type="catalytic activity">
    <reaction evidence="27">
        <text>(2E)-dodecenoyl-[ACP] + NADPH + H(+) = dodecanoyl-[ACP] + NADP(+)</text>
        <dbReference type="Rhea" id="RHEA:41880"/>
        <dbReference type="Rhea" id="RHEA-COMP:9643"/>
        <dbReference type="Rhea" id="RHEA-COMP:9644"/>
        <dbReference type="ChEBI" id="CHEBI:15378"/>
        <dbReference type="ChEBI" id="CHEBI:57783"/>
        <dbReference type="ChEBI" id="CHEBI:58349"/>
        <dbReference type="ChEBI" id="CHEBI:65264"/>
        <dbReference type="ChEBI" id="CHEBI:78472"/>
    </reaction>
    <physiologicalReaction direction="left-to-right" evidence="27">
        <dbReference type="Rhea" id="RHEA:41881"/>
    </physiologicalReaction>
</comment>
<accession>A0A2U8UF72</accession>
<sequence length="2145" mass="238393">MKLNEFEVAISGVGGFFPKASNIEELKERLLNNEILLEHRWKYGERGCTNVIGKIDVGNFDNAYFGIHRQQSTYMDPMQRLVLERTFEALLDAGVNPADIRGRRIGCFMGSTVGENDNLFLESVVSGFGVTGHSRAMMPNRVSYWLNLKGPSVAYDSNWVSGIEILRIAFDAIKTGQCEACIVGTANLALNSEFQFLYGDMGLLSPDGSNKSFDAEATGYARSDGVVVFFVQRAQEAKRSYANIVHVATRFDGQREGKLLDIDVDNLTEFLSEFYETAQVDPKEVEFVEAYGAAIKETDKKEIAALERVFCKNRKTPLLIGSVKPNTGHSEASSAMFSIVKSLIALETETIPATLQYSKPNPEIPALVNGSIQVVTENRKWNPKYIAVNAIGLDSYYGHILLKANPKKLPAKINDLPRLLLASTRTEEGIKNILEVFKTREGINDEYVSLVQGVYSKPILGHLHRGYSLQGAEDVKCESETHLGNKRQIWFVYSGMGSQWAGMASDLMKIPVFNAAIQKCQALLAKKGIDLISVITNPDKKVFDNILNSFIGIAAIQIGLTDVLHSLGITPDGIIGHSVGELGCAYADGCVTAEQMIMCAYSRGKASLEAELIPGMMAAVGLGYHQIKDKCPESIEVACHNGPDSSTISGPTEDMEKFVKQLQDEGIFARLVNVSNIAYHSRYIKPAAPLLLNYLKEVIPTPVERSPKWISTSNLEENWGTDLAKHSSAEYHTNNLLSSVLFEEGLHHIPKDSVLIEIAPHGLLQAILKRSLKPGCTNVPLTQRGSKSAVEFLFNSLGKLYLAGLDLNIQQLYPKIDYPVSRGTPSLSNLSHWEHSETWRTGLEDKINSLLYGVRNIDVSLNTEEFREFVGHQLDDEVILPSSAYLNIVSQIIASISSGHQEVVFENLHFRSCLNIPKMGVVAMHAMIQKGSGSFEVLADGEIVVTGKMTFPLSTDKFMQEDTEIQLTDEYVQLSGNDIYNEFQHRGYKYSGPFKTIKNLTITEEGSIGTLQWNGKWHMFLEGIFQQYLLQAGERNQDIQVPRTIQKIALSQNDLPSEKCDLTVHYNYSTQILATKGIQVVGIQSTSIPRRQREISYDSIEFFPLSNSLTGMEEVLNASLYLAIESYSGTEGVGTVMITDIETEKSLHEPLKLVLKHYQKFNPNLARASNLKDVMIQQAYPSLFIYNDHINDELARITAASNGFILVKTSKEILSNNQLIQIAQWNVGSSSYSLLRKVPQKKPTIVLVKGETLSTKDFSRGSVTWVNELTAAASSNPDGVLLVSTVMPVEGLVNFVQELRSVPNLSKVCCFFNFDKRSGEINTNDSLYQNIYNYRISLSVLKDNVFGTYLPVPVSFKENIMQNLSLTSNVINNKTIQYLSVNPVDETICPPVYKPVQLGNIDYSAVTSSGKGVMGLARIDQDTFKLVPDPIFCWDIPEGWNIQDGATVPNAFACAYYALKYKGDLTAGNTVLIHGGCTSIGMAAICIASTHGCHIYTTVANDMQRAFLKKHFVFLRDRQILNSNDSTFEPALLTATGGAGADIVMNCLSGPLLQASMGCLADYGKFIQYGKYDVDENNSIGMFVFLRNISFYVVDFNELLNEDDSVKNEIRECVQKGLEELAVRPLHRKVVESQDVKLILNNMRNNGNIGKTVIKVNNTLEMNKFNVKNTNQFICDGKSSYLIYGGSAEAWTDLAEWLILRGARRIIVASDSKPQQTHINRRLSLLLSYFGAEIVLSQTKPHSREGATELLSEVYSLGTIHMVFLLPSKTNLSKTHDNRTVQYIDHSLRTTAPKALFVNFINSAAGLAQARAEAGFNTYNIQYDKGLDFTVALHSLDTILSFKIKNIMIMDDKVEDINQETAAVLFKKLDYILPSSIEELTEQYIKAPKKPDFIQLPTLGPRKIRELAPIFVIPGLTDNSRIRELALELLYPTYCAVYSQQNQSISELANEFVARMKEIWPKGPYTLVGVSWGGALTMEIARILDQQKASIHVYLIDGAPKTLQMALMHLGENATNVELNLITRYFKINEASLIEKLSHISDWDSRVALALQEYTGRLNDKAAAKKALTNLRDKLKEIISYRQSEECLSGEIYLLRPSGCSKHDGCDLLSASKRTLAVHIIEGDHTTIVKSPETALLINQTFSLI</sequence>
<dbReference type="Pfam" id="PF00107">
    <property type="entry name" value="ADH_zinc_N"/>
    <property type="match status" value="1"/>
</dbReference>
<dbReference type="SUPFAM" id="SSF51735">
    <property type="entry name" value="NAD(P)-binding Rossmann-fold domains"/>
    <property type="match status" value="1"/>
</dbReference>
<comment type="catalytic activity">
    <reaction evidence="41">
        <text>3-oxooctanoyl-[ACP] + NADPH + H(+) = (3R)-hydroxyoctanoyl-[ACP] + NADP(+)</text>
        <dbReference type="Rhea" id="RHEA:41840"/>
        <dbReference type="Rhea" id="RHEA-COMP:9633"/>
        <dbReference type="Rhea" id="RHEA-COMP:9634"/>
        <dbReference type="ChEBI" id="CHEBI:15378"/>
        <dbReference type="ChEBI" id="CHEBI:57783"/>
        <dbReference type="ChEBI" id="CHEBI:58349"/>
        <dbReference type="ChEBI" id="CHEBI:78460"/>
        <dbReference type="ChEBI" id="CHEBI:78461"/>
    </reaction>
    <physiologicalReaction direction="left-to-right" evidence="41">
        <dbReference type="Rhea" id="RHEA:41841"/>
    </physiologicalReaction>
</comment>
<comment type="catalytic activity">
    <reaction evidence="9">
        <text>a (3R)-hydroxyacyl-[ACP] = a (2E)-enoyl-[ACP] + H2O</text>
        <dbReference type="Rhea" id="RHEA:13097"/>
        <dbReference type="Rhea" id="RHEA-COMP:9925"/>
        <dbReference type="Rhea" id="RHEA-COMP:9945"/>
        <dbReference type="ChEBI" id="CHEBI:15377"/>
        <dbReference type="ChEBI" id="CHEBI:78784"/>
        <dbReference type="ChEBI" id="CHEBI:78827"/>
        <dbReference type="EC" id="4.2.1.59"/>
    </reaction>
    <physiologicalReaction direction="left-to-right" evidence="9">
        <dbReference type="Rhea" id="RHEA:13098"/>
    </physiologicalReaction>
</comment>
<dbReference type="InterPro" id="IPR014043">
    <property type="entry name" value="Acyl_transferase_dom"/>
</dbReference>
<evidence type="ECO:0000256" key="22">
    <source>
        <dbReference type="ARBA" id="ARBA00047810"/>
    </source>
</evidence>
<evidence type="ECO:0000256" key="7">
    <source>
        <dbReference type="ARBA" id="ARBA00023373"/>
    </source>
</evidence>
<evidence type="ECO:0000256" key="20">
    <source>
        <dbReference type="ARBA" id="ARBA00047500"/>
    </source>
</evidence>
<evidence type="ECO:0000256" key="33">
    <source>
        <dbReference type="ARBA" id="ARBA00048691"/>
    </source>
</evidence>
<dbReference type="Gene3D" id="3.40.366.10">
    <property type="entry name" value="Malonyl-Coenzyme A Acyl Carrier Protein, domain 2"/>
    <property type="match status" value="1"/>
</dbReference>
<dbReference type="InterPro" id="IPR016035">
    <property type="entry name" value="Acyl_Trfase/lysoPLipase"/>
</dbReference>
<evidence type="ECO:0000256" key="14">
    <source>
        <dbReference type="ARBA" id="ARBA00023442"/>
    </source>
</evidence>
<dbReference type="CDD" id="cd00833">
    <property type="entry name" value="PKS"/>
    <property type="match status" value="1"/>
</dbReference>
<dbReference type="SUPFAM" id="SSF53901">
    <property type="entry name" value="Thiolase-like"/>
    <property type="match status" value="2"/>
</dbReference>
<dbReference type="GO" id="GO:0004312">
    <property type="term" value="F:fatty acid synthase activity"/>
    <property type="evidence" value="ECO:0007669"/>
    <property type="project" value="TreeGrafter"/>
</dbReference>
<comment type="caution">
    <text evidence="45">Lacks conserved residue(s) required for the propagation of feature annotation.</text>
</comment>
<evidence type="ECO:0000256" key="5">
    <source>
        <dbReference type="ARBA" id="ARBA00023332"/>
    </source>
</evidence>
<evidence type="ECO:0000256" key="43">
    <source>
        <dbReference type="ARBA" id="ARBA00049521"/>
    </source>
</evidence>
<dbReference type="GO" id="GO:0004313">
    <property type="term" value="F:[acyl-carrier-protein] S-acetyltransferase activity"/>
    <property type="evidence" value="ECO:0007669"/>
    <property type="project" value="UniProtKB-EC"/>
</dbReference>
<evidence type="ECO:0000256" key="16">
    <source>
        <dbReference type="ARBA" id="ARBA00047394"/>
    </source>
</evidence>
<evidence type="ECO:0000256" key="28">
    <source>
        <dbReference type="ARBA" id="ARBA00048289"/>
    </source>
</evidence>
<evidence type="ECO:0000256" key="37">
    <source>
        <dbReference type="ARBA" id="ARBA00049109"/>
    </source>
</evidence>
<evidence type="ECO:0000256" key="39">
    <source>
        <dbReference type="ARBA" id="ARBA00049263"/>
    </source>
</evidence>
<evidence type="ECO:0000256" key="17">
    <source>
        <dbReference type="ARBA" id="ARBA00047400"/>
    </source>
</evidence>
<comment type="catalytic activity">
    <reaction evidence="17">
        <text>a (3R)-hydroxyacyl-[ACP] + NADP(+) = a 3-oxoacyl-[ACP] + NADPH + H(+)</text>
        <dbReference type="Rhea" id="RHEA:17397"/>
        <dbReference type="Rhea" id="RHEA-COMP:9916"/>
        <dbReference type="Rhea" id="RHEA-COMP:9945"/>
        <dbReference type="ChEBI" id="CHEBI:15378"/>
        <dbReference type="ChEBI" id="CHEBI:57783"/>
        <dbReference type="ChEBI" id="CHEBI:58349"/>
        <dbReference type="ChEBI" id="CHEBI:78776"/>
        <dbReference type="ChEBI" id="CHEBI:78827"/>
        <dbReference type="EC" id="1.1.1.100"/>
    </reaction>
    <physiologicalReaction direction="right-to-left" evidence="17">
        <dbReference type="Rhea" id="RHEA:17399"/>
    </physiologicalReaction>
</comment>
<dbReference type="Gene3D" id="3.90.180.10">
    <property type="entry name" value="Medium-chain alcohol dehydrogenases, catalytic domain"/>
    <property type="match status" value="2"/>
</dbReference>
<comment type="catalytic activity">
    <reaction evidence="32">
        <text>a 2,3-saturated acyl-[ACP] + NADP(+) = a (2E)-enoyl-[ACP] + NADPH + H(+)</text>
        <dbReference type="Rhea" id="RHEA:22564"/>
        <dbReference type="Rhea" id="RHEA-COMP:9925"/>
        <dbReference type="Rhea" id="RHEA-COMP:9926"/>
        <dbReference type="ChEBI" id="CHEBI:15378"/>
        <dbReference type="ChEBI" id="CHEBI:57783"/>
        <dbReference type="ChEBI" id="CHEBI:58349"/>
        <dbReference type="ChEBI" id="CHEBI:78784"/>
        <dbReference type="ChEBI" id="CHEBI:78785"/>
        <dbReference type="EC" id="1.3.1.39"/>
    </reaction>
    <physiologicalReaction direction="right-to-left" evidence="32">
        <dbReference type="Rhea" id="RHEA:22566"/>
    </physiologicalReaction>
</comment>
<comment type="catalytic activity">
    <reaction evidence="16">
        <text>hexanoyl-[ACP] + malonyl-[ACP] + H(+) = 3-oxooctanoyl-[ACP] + holo-[ACP] + CO2</text>
        <dbReference type="Rhea" id="RHEA:41836"/>
        <dbReference type="Rhea" id="RHEA-COMP:9623"/>
        <dbReference type="Rhea" id="RHEA-COMP:9632"/>
        <dbReference type="Rhea" id="RHEA-COMP:9633"/>
        <dbReference type="Rhea" id="RHEA-COMP:9685"/>
        <dbReference type="ChEBI" id="CHEBI:15378"/>
        <dbReference type="ChEBI" id="CHEBI:16526"/>
        <dbReference type="ChEBI" id="CHEBI:64479"/>
        <dbReference type="ChEBI" id="CHEBI:78449"/>
        <dbReference type="ChEBI" id="CHEBI:78459"/>
        <dbReference type="ChEBI" id="CHEBI:78460"/>
    </reaction>
    <physiologicalReaction direction="left-to-right" evidence="16">
        <dbReference type="Rhea" id="RHEA:41837"/>
    </physiologicalReaction>
</comment>
<evidence type="ECO:0000256" key="31">
    <source>
        <dbReference type="ARBA" id="ARBA00048571"/>
    </source>
</evidence>
<comment type="catalytic activity">
    <reaction evidence="23">
        <text>(2E)-hexenoyl-[ACP] + NADPH + H(+) = hexanoyl-[ACP] + NADP(+)</text>
        <dbReference type="Rhea" id="RHEA:41832"/>
        <dbReference type="Rhea" id="RHEA-COMP:9631"/>
        <dbReference type="Rhea" id="RHEA-COMP:9632"/>
        <dbReference type="ChEBI" id="CHEBI:15378"/>
        <dbReference type="ChEBI" id="CHEBI:57783"/>
        <dbReference type="ChEBI" id="CHEBI:58349"/>
        <dbReference type="ChEBI" id="CHEBI:78458"/>
        <dbReference type="ChEBI" id="CHEBI:78459"/>
    </reaction>
    <physiologicalReaction direction="left-to-right" evidence="23">
        <dbReference type="Rhea" id="RHEA:41833"/>
    </physiologicalReaction>
</comment>
<evidence type="ECO:0000256" key="35">
    <source>
        <dbReference type="ARBA" id="ARBA00048935"/>
    </source>
</evidence>
<evidence type="ECO:0000256" key="25">
    <source>
        <dbReference type="ARBA" id="ARBA00047961"/>
    </source>
</evidence>
<dbReference type="GO" id="GO:0006633">
    <property type="term" value="P:fatty acid biosynthetic process"/>
    <property type="evidence" value="ECO:0007669"/>
    <property type="project" value="UniProtKB-UniPathway"/>
</dbReference>
<comment type="catalytic activity">
    <reaction evidence="29">
        <text>(2E)-octenoyl-[ACP] + NADPH + H(+) = octanoyl-[ACP] + NADP(+)</text>
        <dbReference type="Rhea" id="RHEA:41848"/>
        <dbReference type="Rhea" id="RHEA-COMP:9635"/>
        <dbReference type="Rhea" id="RHEA-COMP:9636"/>
        <dbReference type="ChEBI" id="CHEBI:15378"/>
        <dbReference type="ChEBI" id="CHEBI:57783"/>
        <dbReference type="ChEBI" id="CHEBI:58349"/>
        <dbReference type="ChEBI" id="CHEBI:78462"/>
        <dbReference type="ChEBI" id="CHEBI:78463"/>
    </reaction>
    <physiologicalReaction direction="left-to-right" evidence="29">
        <dbReference type="Rhea" id="RHEA:41849"/>
    </physiologicalReaction>
</comment>
<dbReference type="InterPro" id="IPR001227">
    <property type="entry name" value="Ac_transferase_dom_sf"/>
</dbReference>
<comment type="catalytic activity">
    <reaction evidence="31">
        <text>3-oxohexanoyl-[ACP] + NADPH + H(+) = (3R)-hydroxyhexanoyl-[ACP] + NADP(+)</text>
        <dbReference type="Rhea" id="RHEA:41824"/>
        <dbReference type="Rhea" id="RHEA-COMP:9629"/>
        <dbReference type="Rhea" id="RHEA-COMP:9630"/>
        <dbReference type="ChEBI" id="CHEBI:15378"/>
        <dbReference type="ChEBI" id="CHEBI:57783"/>
        <dbReference type="ChEBI" id="CHEBI:58349"/>
        <dbReference type="ChEBI" id="CHEBI:78456"/>
        <dbReference type="ChEBI" id="CHEBI:78457"/>
    </reaction>
    <physiologicalReaction direction="left-to-right" evidence="31">
        <dbReference type="Rhea" id="RHEA:41825"/>
    </physiologicalReaction>
</comment>
<evidence type="ECO:0000256" key="4">
    <source>
        <dbReference type="ARBA" id="ARBA00023268"/>
    </source>
</evidence>
<evidence type="ECO:0000256" key="10">
    <source>
        <dbReference type="ARBA" id="ARBA00023398"/>
    </source>
</evidence>
<dbReference type="InterPro" id="IPR014030">
    <property type="entry name" value="Ketoacyl_synth_N"/>
</dbReference>
<dbReference type="GO" id="GO:0019171">
    <property type="term" value="F:(3R)-hydroxyacyl-[acyl-carrier-protein] dehydratase activity"/>
    <property type="evidence" value="ECO:0007669"/>
    <property type="project" value="UniProtKB-EC"/>
</dbReference>
<comment type="pathway">
    <text evidence="1">Lipid metabolism.</text>
</comment>
<comment type="catalytic activity">
    <reaction evidence="43">
        <text>(2E)-decenoyl-[ACP] + NADPH + H(+) = decanoyl-[ACP] + NADP(+)</text>
        <dbReference type="Rhea" id="RHEA:41864"/>
        <dbReference type="Rhea" id="RHEA-COMP:9639"/>
        <dbReference type="Rhea" id="RHEA-COMP:9640"/>
        <dbReference type="ChEBI" id="CHEBI:15378"/>
        <dbReference type="ChEBI" id="CHEBI:57783"/>
        <dbReference type="ChEBI" id="CHEBI:58349"/>
        <dbReference type="ChEBI" id="CHEBI:78467"/>
        <dbReference type="ChEBI" id="CHEBI:78468"/>
    </reaction>
    <physiologicalReaction direction="left-to-right" evidence="43">
        <dbReference type="Rhea" id="RHEA:41865"/>
    </physiologicalReaction>
</comment>
<evidence type="ECO:0000256" key="19">
    <source>
        <dbReference type="ARBA" id="ARBA00047451"/>
    </source>
</evidence>
<dbReference type="InterPro" id="IPR032821">
    <property type="entry name" value="PKS_assoc"/>
</dbReference>
<dbReference type="Gene3D" id="3.40.50.720">
    <property type="entry name" value="NAD(P)-binding Rossmann-like Domain"/>
    <property type="match status" value="2"/>
</dbReference>
<comment type="catalytic activity">
    <reaction evidence="5">
        <text>(3R)-hydroxyoctanoyl-[ACP] = (2E)-octenoyl-[ACP] + H2O</text>
        <dbReference type="Rhea" id="RHEA:41844"/>
        <dbReference type="Rhea" id="RHEA-COMP:9634"/>
        <dbReference type="Rhea" id="RHEA-COMP:9635"/>
        <dbReference type="ChEBI" id="CHEBI:15377"/>
        <dbReference type="ChEBI" id="CHEBI:78461"/>
        <dbReference type="ChEBI" id="CHEBI:78462"/>
    </reaction>
    <physiologicalReaction direction="left-to-right" evidence="5">
        <dbReference type="Rhea" id="RHEA:41845"/>
    </physiologicalReaction>
</comment>
<evidence type="ECO:0000256" key="30">
    <source>
        <dbReference type="ARBA" id="ARBA00048506"/>
    </source>
</evidence>
<dbReference type="Gene3D" id="3.10.129.110">
    <property type="entry name" value="Polyketide synthase dehydratase"/>
    <property type="match status" value="1"/>
</dbReference>
<dbReference type="InterPro" id="IPR014031">
    <property type="entry name" value="Ketoacyl_synth_C"/>
</dbReference>
<comment type="catalytic activity">
    <reaction evidence="8">
        <text>(3R)-hydroxydecanoyl-[ACP] = (2E)-decenoyl-[ACP] + H2O</text>
        <dbReference type="Rhea" id="RHEA:41860"/>
        <dbReference type="Rhea" id="RHEA-COMP:9638"/>
        <dbReference type="Rhea" id="RHEA-COMP:9639"/>
        <dbReference type="ChEBI" id="CHEBI:15377"/>
        <dbReference type="ChEBI" id="CHEBI:78466"/>
        <dbReference type="ChEBI" id="CHEBI:78467"/>
    </reaction>
    <physiologicalReaction direction="left-to-right" evidence="8">
        <dbReference type="Rhea" id="RHEA:41861"/>
    </physiologicalReaction>
</comment>
<dbReference type="SUPFAM" id="SSF55048">
    <property type="entry name" value="Probable ACP-binding domain of malonyl-CoA ACP transacylase"/>
    <property type="match status" value="1"/>
</dbReference>
<comment type="catalytic activity">
    <reaction evidence="33">
        <text>holo-[ACP] + acetyl-CoA = acetyl-[ACP] + CoA</text>
        <dbReference type="Rhea" id="RHEA:41788"/>
        <dbReference type="Rhea" id="RHEA-COMP:9621"/>
        <dbReference type="Rhea" id="RHEA-COMP:9685"/>
        <dbReference type="ChEBI" id="CHEBI:57287"/>
        <dbReference type="ChEBI" id="CHEBI:57288"/>
        <dbReference type="ChEBI" id="CHEBI:64479"/>
        <dbReference type="ChEBI" id="CHEBI:78446"/>
        <dbReference type="EC" id="2.3.1.38"/>
    </reaction>
    <physiologicalReaction direction="left-to-right" evidence="33">
        <dbReference type="Rhea" id="RHEA:41789"/>
    </physiologicalReaction>
</comment>